<dbReference type="InterPro" id="IPR003737">
    <property type="entry name" value="GlcNAc_PI_deacetylase-related"/>
</dbReference>
<dbReference type="AlphaFoldDB" id="B1IK50"/>
<dbReference type="InterPro" id="IPR024078">
    <property type="entry name" value="LmbE-like_dom_sf"/>
</dbReference>
<dbReference type="KEGG" id="cbb:CLD_1852"/>
<name>B1IK50_CLOBK</name>
<accession>B1IK50</accession>
<gene>
    <name evidence="1" type="ordered locus">CLD_1852</name>
</gene>
<dbReference type="EMBL" id="CP000939">
    <property type="protein sequence ID" value="ACA46590.1"/>
    <property type="molecule type" value="Genomic_DNA"/>
</dbReference>
<evidence type="ECO:0000313" key="2">
    <source>
        <dbReference type="Proteomes" id="UP000008541"/>
    </source>
</evidence>
<evidence type="ECO:0000313" key="1">
    <source>
        <dbReference type="EMBL" id="ACA46590.1"/>
    </source>
</evidence>
<reference evidence="1 2" key="1">
    <citation type="journal article" date="2007" name="PLoS ONE">
        <title>Analysis of the neurotoxin complex genes in Clostridium botulinum A1-A4 and B1 strains: BoNT/A3, /Ba4 and /B1 clusters are located within plasmids.</title>
        <authorList>
            <person name="Smith T.J."/>
            <person name="Hill K.K."/>
            <person name="Foley B.T."/>
            <person name="Detter J.C."/>
            <person name="Munk A.C."/>
            <person name="Bruce D.C."/>
            <person name="Doggett N.A."/>
            <person name="Smith L.A."/>
            <person name="Marks J.D."/>
            <person name="Xie G."/>
            <person name="Brettin T.S."/>
        </authorList>
    </citation>
    <scope>NUCLEOTIDE SEQUENCE [LARGE SCALE GENOMIC DNA]</scope>
    <source>
        <strain evidence="2">Okra / Type B1</strain>
    </source>
</reference>
<dbReference type="Pfam" id="PF02585">
    <property type="entry name" value="PIG-L"/>
    <property type="match status" value="1"/>
</dbReference>
<dbReference type="Gene3D" id="3.40.50.10320">
    <property type="entry name" value="LmbE-like"/>
    <property type="match status" value="1"/>
</dbReference>
<dbReference type="RefSeq" id="WP_015958106.1">
    <property type="nucleotide sequence ID" value="NC_010516.1"/>
</dbReference>
<dbReference type="Proteomes" id="UP000008541">
    <property type="component" value="Chromosome"/>
</dbReference>
<dbReference type="HOGENOM" id="CLU_049311_6_0_9"/>
<sequence>MKVLVIAVHPDDETLGCGGTILKHVDNNDEVHWLILTDVLEEYGYSKEHINREYKIVESVKDAYGFKDVMNVGFPAGNIHLISFEKIIDGISEFINKIKPEIIYMPNRSDIHTDHQIAVKAIWSCTKAFRYPFIKKILMYECVSETDAAPALPENVFIPNVFSDITEYIDKKIEILKLYDSEIGLPPFPRSIDNIMALARYRGSSVSRQFAEAFMLVRDIC</sequence>
<proteinExistence type="predicted"/>
<organism evidence="1 2">
    <name type="scientific">Clostridium botulinum (strain Okra / Type B1)</name>
    <dbReference type="NCBI Taxonomy" id="498213"/>
    <lineage>
        <taxon>Bacteria</taxon>
        <taxon>Bacillati</taxon>
        <taxon>Bacillota</taxon>
        <taxon>Clostridia</taxon>
        <taxon>Eubacteriales</taxon>
        <taxon>Clostridiaceae</taxon>
        <taxon>Clostridium</taxon>
    </lineage>
</organism>
<protein>
    <submittedName>
        <fullName evidence="1">LmbE family protein</fullName>
    </submittedName>
</protein>
<dbReference type="SUPFAM" id="SSF102588">
    <property type="entry name" value="LmbE-like"/>
    <property type="match status" value="1"/>
</dbReference>